<dbReference type="Pfam" id="PF00353">
    <property type="entry name" value="HemolysinCabind"/>
    <property type="match status" value="3"/>
</dbReference>
<comment type="subcellular location">
    <subcellularLocation>
        <location evidence="1">Secreted</location>
    </subcellularLocation>
</comment>
<sequence>MATIRGDKNWFFKDDELVGTTSADWIYGLDGKDVLYGGAGSDRLYGGNHDDLLYGSNGNDTLRGDAGNDRMYGGADNDTFIDIYGTDLMSGGSGVDLVDYSAYSGRVLVDLQRGTATQEQQIYHLDSGYRFHFVDTDTLDSIENVKGAQYGDTLSGNNSANRLEGGAGDDTLNGRAGNDVLVGGTGTDILTGGTGADTFVFHTQANGNNPDLITDFRHADDTIHLDDAFFSALGRGELSASAFKITDTYDASDLDASDRIAVSTWNNLVYYDADGSGTEFLPVVVTRLDATAVASIEANDFFVV</sequence>
<dbReference type="InterPro" id="IPR050557">
    <property type="entry name" value="RTX_toxin/Mannuronan_C5-epim"/>
</dbReference>
<dbReference type="Gene3D" id="2.150.10.10">
    <property type="entry name" value="Serralysin-like metalloprotease, C-terminal"/>
    <property type="match status" value="2"/>
</dbReference>
<dbReference type="PRINTS" id="PR00313">
    <property type="entry name" value="CABNDNGRPT"/>
</dbReference>
<evidence type="ECO:0000313" key="3">
    <source>
        <dbReference type="EMBL" id="MFD1301449.1"/>
    </source>
</evidence>
<keyword evidence="4" id="KW-1185">Reference proteome</keyword>
<dbReference type="PROSITE" id="PS00330">
    <property type="entry name" value="HEMOLYSIN_CALCIUM"/>
    <property type="match status" value="2"/>
</dbReference>
<evidence type="ECO:0000256" key="1">
    <source>
        <dbReference type="ARBA" id="ARBA00004613"/>
    </source>
</evidence>
<organism evidence="3 4">
    <name type="scientific">Methylobacterium marchantiae</name>
    <dbReference type="NCBI Taxonomy" id="600331"/>
    <lineage>
        <taxon>Bacteria</taxon>
        <taxon>Pseudomonadati</taxon>
        <taxon>Pseudomonadota</taxon>
        <taxon>Alphaproteobacteria</taxon>
        <taxon>Hyphomicrobiales</taxon>
        <taxon>Methylobacteriaceae</taxon>
        <taxon>Methylobacterium</taxon>
    </lineage>
</organism>
<gene>
    <name evidence="3" type="ORF">ACFQ4G_07590</name>
</gene>
<dbReference type="Proteomes" id="UP001597176">
    <property type="component" value="Unassembled WGS sequence"/>
</dbReference>
<reference evidence="4" key="1">
    <citation type="journal article" date="2019" name="Int. J. Syst. Evol. Microbiol.">
        <title>The Global Catalogue of Microorganisms (GCM) 10K type strain sequencing project: providing services to taxonomists for standard genome sequencing and annotation.</title>
        <authorList>
            <consortium name="The Broad Institute Genomics Platform"/>
            <consortium name="The Broad Institute Genome Sequencing Center for Infectious Disease"/>
            <person name="Wu L."/>
            <person name="Ma J."/>
        </authorList>
    </citation>
    <scope>NUCLEOTIDE SEQUENCE [LARGE SCALE GENOMIC DNA]</scope>
    <source>
        <strain evidence="4">CCUG 56108</strain>
    </source>
</reference>
<protein>
    <submittedName>
        <fullName evidence="3">Calcium-binding protein</fullName>
    </submittedName>
</protein>
<dbReference type="PANTHER" id="PTHR38340">
    <property type="entry name" value="S-LAYER PROTEIN"/>
    <property type="match status" value="1"/>
</dbReference>
<dbReference type="PANTHER" id="PTHR38340:SF1">
    <property type="entry name" value="S-LAYER PROTEIN"/>
    <property type="match status" value="1"/>
</dbReference>
<evidence type="ECO:0000256" key="2">
    <source>
        <dbReference type="ARBA" id="ARBA00022525"/>
    </source>
</evidence>
<evidence type="ECO:0000313" key="4">
    <source>
        <dbReference type="Proteomes" id="UP001597176"/>
    </source>
</evidence>
<dbReference type="RefSeq" id="WP_379040008.1">
    <property type="nucleotide sequence ID" value="NZ_JBHTND010000007.1"/>
</dbReference>
<dbReference type="EMBL" id="JBHTND010000007">
    <property type="protein sequence ID" value="MFD1301449.1"/>
    <property type="molecule type" value="Genomic_DNA"/>
</dbReference>
<dbReference type="InterPro" id="IPR011049">
    <property type="entry name" value="Serralysin-like_metalloprot_C"/>
</dbReference>
<comment type="caution">
    <text evidence="3">The sequence shown here is derived from an EMBL/GenBank/DDBJ whole genome shotgun (WGS) entry which is preliminary data.</text>
</comment>
<keyword evidence="2" id="KW-0964">Secreted</keyword>
<proteinExistence type="predicted"/>
<dbReference type="InterPro" id="IPR001343">
    <property type="entry name" value="Hemolysn_Ca-bd"/>
</dbReference>
<name>A0ABW3WYU5_9HYPH</name>
<dbReference type="InterPro" id="IPR018511">
    <property type="entry name" value="Hemolysin-typ_Ca-bd_CS"/>
</dbReference>
<accession>A0ABW3WYU5</accession>
<dbReference type="SUPFAM" id="SSF51120">
    <property type="entry name" value="beta-Roll"/>
    <property type="match status" value="2"/>
</dbReference>